<name>A0A1Y2K0G6_9PROT</name>
<dbReference type="EMBL" id="LVJN01000020">
    <property type="protein sequence ID" value="OSM01521.1"/>
    <property type="molecule type" value="Genomic_DNA"/>
</dbReference>
<dbReference type="InterPro" id="IPR038740">
    <property type="entry name" value="BioF2-like_GNAT_dom"/>
</dbReference>
<gene>
    <name evidence="2" type="ORF">MAIT1_01508</name>
</gene>
<dbReference type="SUPFAM" id="SSF55729">
    <property type="entry name" value="Acyl-CoA N-acyltransferases (Nat)"/>
    <property type="match status" value="1"/>
</dbReference>
<evidence type="ECO:0000259" key="1">
    <source>
        <dbReference type="Pfam" id="PF13480"/>
    </source>
</evidence>
<dbReference type="AlphaFoldDB" id="A0A1Y2K0G6"/>
<accession>A0A1Y2K0G6</accession>
<keyword evidence="3" id="KW-1185">Reference proteome</keyword>
<proteinExistence type="predicted"/>
<evidence type="ECO:0000313" key="3">
    <source>
        <dbReference type="Proteomes" id="UP000194003"/>
    </source>
</evidence>
<sequence length="186" mass="20967">MGEMSLFHAMALRLSERTYQGRLLDAGLPDSPAFLHEMNALAAADSVRGFLLFHGNTPVAYLYAPIRDEAMIYGYLGYDPDYADFSVGHVLQHHVMRYLFDNPGLARWFDFTEGEGAHKRLWSTDAIPCATIFYLSYTPRHLLGAASHAALNYSTSLLSDTLARHDVKAQVKRWARNILLTKRSKS</sequence>
<evidence type="ECO:0000313" key="2">
    <source>
        <dbReference type="EMBL" id="OSM01521.1"/>
    </source>
</evidence>
<reference evidence="2 3" key="1">
    <citation type="journal article" date="2016" name="BMC Genomics">
        <title>Combined genomic and structural analyses of a cultured magnetotactic bacterium reveals its niche adaptation to a dynamic environment.</title>
        <authorList>
            <person name="Araujo A.C."/>
            <person name="Morillo V."/>
            <person name="Cypriano J."/>
            <person name="Teixeira L.C."/>
            <person name="Leao P."/>
            <person name="Lyra S."/>
            <person name="Almeida L.G."/>
            <person name="Bazylinski D.A."/>
            <person name="Vasconcellos A.T."/>
            <person name="Abreu F."/>
            <person name="Lins U."/>
        </authorList>
    </citation>
    <scope>NUCLEOTIDE SEQUENCE [LARGE SCALE GENOMIC DNA]</scope>
    <source>
        <strain evidence="2 3">IT-1</strain>
    </source>
</reference>
<dbReference type="Gene3D" id="3.40.630.30">
    <property type="match status" value="1"/>
</dbReference>
<dbReference type="STRING" id="1434232.MAIT1_01508"/>
<feature type="domain" description="BioF2-like acetyltransferase" evidence="1">
    <location>
        <begin position="11"/>
        <end position="120"/>
    </location>
</feature>
<organism evidence="2 3">
    <name type="scientific">Magnetofaba australis IT-1</name>
    <dbReference type="NCBI Taxonomy" id="1434232"/>
    <lineage>
        <taxon>Bacteria</taxon>
        <taxon>Pseudomonadati</taxon>
        <taxon>Pseudomonadota</taxon>
        <taxon>Magnetococcia</taxon>
        <taxon>Magnetococcales</taxon>
        <taxon>Magnetococcaceae</taxon>
        <taxon>Magnetofaba</taxon>
    </lineage>
</organism>
<dbReference type="InterPro" id="IPR016181">
    <property type="entry name" value="Acyl_CoA_acyltransferase"/>
</dbReference>
<dbReference type="Proteomes" id="UP000194003">
    <property type="component" value="Unassembled WGS sequence"/>
</dbReference>
<protein>
    <recommendedName>
        <fullName evidence="1">BioF2-like acetyltransferase domain-containing protein</fullName>
    </recommendedName>
</protein>
<dbReference type="Pfam" id="PF13480">
    <property type="entry name" value="Acetyltransf_6"/>
    <property type="match status" value="1"/>
</dbReference>
<comment type="caution">
    <text evidence="2">The sequence shown here is derived from an EMBL/GenBank/DDBJ whole genome shotgun (WGS) entry which is preliminary data.</text>
</comment>